<evidence type="ECO:0000256" key="1">
    <source>
        <dbReference type="SAM" id="MobiDB-lite"/>
    </source>
</evidence>
<dbReference type="AlphaFoldDB" id="A0A9Q8L975"/>
<gene>
    <name evidence="2" type="ORF">CLAFUR5_02515</name>
</gene>
<evidence type="ECO:0000313" key="2">
    <source>
        <dbReference type="EMBL" id="UJO13250.1"/>
    </source>
</evidence>
<accession>A0A9Q8L975</accession>
<proteinExistence type="predicted"/>
<name>A0A9Q8L975_PASFU</name>
<dbReference type="KEGG" id="ffu:CLAFUR5_02515"/>
<dbReference type="GeneID" id="71982393"/>
<keyword evidence="3" id="KW-1185">Reference proteome</keyword>
<protein>
    <submittedName>
        <fullName evidence="2">Uncharacterized protein</fullName>
    </submittedName>
</protein>
<reference evidence="2" key="2">
    <citation type="journal article" date="2022" name="Microb. Genom.">
        <title>A chromosome-scale genome assembly of the tomato pathogen Cladosporium fulvum reveals a compartmentalized genome architecture and the presence of a dispensable chromosome.</title>
        <authorList>
            <person name="Zaccaron A.Z."/>
            <person name="Chen L.H."/>
            <person name="Samaras A."/>
            <person name="Stergiopoulos I."/>
        </authorList>
    </citation>
    <scope>NUCLEOTIDE SEQUENCE</scope>
    <source>
        <strain evidence="2">Race5_Kim</strain>
    </source>
</reference>
<dbReference type="EMBL" id="CP090164">
    <property type="protein sequence ID" value="UJO13250.1"/>
    <property type="molecule type" value="Genomic_DNA"/>
</dbReference>
<feature type="region of interest" description="Disordered" evidence="1">
    <location>
        <begin position="1"/>
        <end position="25"/>
    </location>
</feature>
<dbReference type="RefSeq" id="XP_047757616.1">
    <property type="nucleotide sequence ID" value="XM_047901663.1"/>
</dbReference>
<reference evidence="2" key="1">
    <citation type="submission" date="2021-12" db="EMBL/GenBank/DDBJ databases">
        <authorList>
            <person name="Zaccaron A."/>
            <person name="Stergiopoulos I."/>
        </authorList>
    </citation>
    <scope>NUCLEOTIDE SEQUENCE</scope>
    <source>
        <strain evidence="2">Race5_Kim</strain>
    </source>
</reference>
<organism evidence="2 3">
    <name type="scientific">Passalora fulva</name>
    <name type="common">Tomato leaf mold</name>
    <name type="synonym">Cladosporium fulvum</name>
    <dbReference type="NCBI Taxonomy" id="5499"/>
    <lineage>
        <taxon>Eukaryota</taxon>
        <taxon>Fungi</taxon>
        <taxon>Dikarya</taxon>
        <taxon>Ascomycota</taxon>
        <taxon>Pezizomycotina</taxon>
        <taxon>Dothideomycetes</taxon>
        <taxon>Dothideomycetidae</taxon>
        <taxon>Mycosphaerellales</taxon>
        <taxon>Mycosphaerellaceae</taxon>
        <taxon>Fulvia</taxon>
    </lineage>
</organism>
<evidence type="ECO:0000313" key="3">
    <source>
        <dbReference type="Proteomes" id="UP000756132"/>
    </source>
</evidence>
<sequence length="328" mass="37018">MEYQLPPSRNPSRNAVLPSESGPAMAAATTRPFEESLLREWASIIREKKALLELSPNGLLQLMPLLGDDAIPIIADEIKYLSGQSHHYVRPTRYRGTRSSRFDYCTLSKDVLRLGNIPGAIAEAARLVCSLFESHLCKTETTLFNPNYDKISYVCWIFDNLLADTIRIMKISSKQWYDGWNPQQVLNTVQRLRTHNTRRVSRIVMSERVKQRKPCGVGISLENSPIFTRSIQSLQRPFIRHSREVGIILATKTAGHHLPPELVEMISDYFWDKDLLKALEADLARRIREAASASAVATQGTKQLVAASKDNVQAGEKLPIDLTKGYMN</sequence>
<dbReference type="Proteomes" id="UP000756132">
    <property type="component" value="Chromosome 2"/>
</dbReference>